<proteinExistence type="predicted"/>
<sequence>GGAGSGRARSFRTASPTAASGSPVPHEHLPGHGRRPPPQPL</sequence>
<feature type="region of interest" description="Disordered" evidence="1">
    <location>
        <begin position="1"/>
        <end position="41"/>
    </location>
</feature>
<name>A0A6J4IVC3_9ACTN</name>
<evidence type="ECO:0000256" key="1">
    <source>
        <dbReference type="SAM" id="MobiDB-lite"/>
    </source>
</evidence>
<gene>
    <name evidence="2" type="ORF">AVDCRST_MAG52-2726</name>
</gene>
<feature type="non-terminal residue" evidence="2">
    <location>
        <position position="41"/>
    </location>
</feature>
<protein>
    <submittedName>
        <fullName evidence="2">Uncharacterized protein</fullName>
    </submittedName>
</protein>
<reference evidence="2" key="1">
    <citation type="submission" date="2020-02" db="EMBL/GenBank/DDBJ databases">
        <authorList>
            <person name="Meier V. D."/>
        </authorList>
    </citation>
    <scope>NUCLEOTIDE SEQUENCE</scope>
    <source>
        <strain evidence="2">AVDCRST_MAG52</strain>
    </source>
</reference>
<feature type="compositionally biased region" description="Low complexity" evidence="1">
    <location>
        <begin position="1"/>
        <end position="15"/>
    </location>
</feature>
<feature type="non-terminal residue" evidence="2">
    <location>
        <position position="1"/>
    </location>
</feature>
<organism evidence="2">
    <name type="scientific">uncultured Blastococcus sp</name>
    <dbReference type="NCBI Taxonomy" id="217144"/>
    <lineage>
        <taxon>Bacteria</taxon>
        <taxon>Bacillati</taxon>
        <taxon>Actinomycetota</taxon>
        <taxon>Actinomycetes</taxon>
        <taxon>Geodermatophilales</taxon>
        <taxon>Geodermatophilaceae</taxon>
        <taxon>Blastococcus</taxon>
        <taxon>environmental samples</taxon>
    </lineage>
</organism>
<evidence type="ECO:0000313" key="2">
    <source>
        <dbReference type="EMBL" id="CAA9263070.1"/>
    </source>
</evidence>
<dbReference type="AlphaFoldDB" id="A0A6J4IVC3"/>
<accession>A0A6J4IVC3</accession>
<dbReference type="EMBL" id="CADCTN010000191">
    <property type="protein sequence ID" value="CAA9263070.1"/>
    <property type="molecule type" value="Genomic_DNA"/>
</dbReference>